<reference evidence="3" key="1">
    <citation type="submission" date="2016-10" db="EMBL/GenBank/DDBJ databases">
        <authorList>
            <person name="Varghese N."/>
        </authorList>
    </citation>
    <scope>NUCLEOTIDE SEQUENCE [LARGE SCALE GENOMIC DNA]</scope>
    <source>
        <strain evidence="3">DSM 45096 / BCRC 16803 / CGMCC 4.1857 / CIP 109030 / JCM 12277 / KCTC 19219 / NBRC 100920 / 33214</strain>
    </source>
</reference>
<gene>
    <name evidence="2" type="ORF">SAMN05414137_11082</name>
</gene>
<evidence type="ECO:0000313" key="2">
    <source>
        <dbReference type="EMBL" id="SEL58507.1"/>
    </source>
</evidence>
<dbReference type="RefSeq" id="WP_143094445.1">
    <property type="nucleotide sequence ID" value="NZ_BBPN01000018.1"/>
</dbReference>
<evidence type="ECO:0008006" key="4">
    <source>
        <dbReference type="Google" id="ProtNLM"/>
    </source>
</evidence>
<proteinExistence type="predicted"/>
<sequence length="133" mass="13339">MSTPTGTGPLGPLAPPAPPPAAGGGPLVVDPAVLEAEGKVLQEVGSAIPGEALRLYGPSDNAVTQLHGWRVAAALETCTQAWVDRLKKFGVGLDQNGAKLVASATNYSTTNSSAAQSFQNLLGGPGFGYRAGA</sequence>
<organism evidence="2 3">
    <name type="scientific">Streptacidiphilus jiangxiensis</name>
    <dbReference type="NCBI Taxonomy" id="235985"/>
    <lineage>
        <taxon>Bacteria</taxon>
        <taxon>Bacillati</taxon>
        <taxon>Actinomycetota</taxon>
        <taxon>Actinomycetes</taxon>
        <taxon>Kitasatosporales</taxon>
        <taxon>Streptomycetaceae</taxon>
        <taxon>Streptacidiphilus</taxon>
    </lineage>
</organism>
<dbReference type="AlphaFoldDB" id="A0A1H7RGQ8"/>
<dbReference type="eggNOG" id="ENOG50325B8">
    <property type="taxonomic scope" value="Bacteria"/>
</dbReference>
<feature type="compositionally biased region" description="Pro residues" evidence="1">
    <location>
        <begin position="12"/>
        <end position="21"/>
    </location>
</feature>
<dbReference type="EMBL" id="FOAZ01000010">
    <property type="protein sequence ID" value="SEL58507.1"/>
    <property type="molecule type" value="Genomic_DNA"/>
</dbReference>
<feature type="compositionally biased region" description="Low complexity" evidence="1">
    <location>
        <begin position="1"/>
        <end position="11"/>
    </location>
</feature>
<feature type="region of interest" description="Disordered" evidence="1">
    <location>
        <begin position="1"/>
        <end position="27"/>
    </location>
</feature>
<accession>A0A1H7RGQ8</accession>
<evidence type="ECO:0000313" key="3">
    <source>
        <dbReference type="Proteomes" id="UP000183015"/>
    </source>
</evidence>
<dbReference type="STRING" id="235985.SAMN05414137_11082"/>
<name>A0A1H7RGQ8_STRJI</name>
<dbReference type="Proteomes" id="UP000183015">
    <property type="component" value="Unassembled WGS sequence"/>
</dbReference>
<protein>
    <recommendedName>
        <fullName evidence="4">Excreted virulence factor EspC, type VII ESX diderm</fullName>
    </recommendedName>
</protein>
<keyword evidence="3" id="KW-1185">Reference proteome</keyword>
<evidence type="ECO:0000256" key="1">
    <source>
        <dbReference type="SAM" id="MobiDB-lite"/>
    </source>
</evidence>